<evidence type="ECO:0000313" key="10">
    <source>
        <dbReference type="EMBL" id="KAE8667770.1"/>
    </source>
</evidence>
<dbReference type="PANTHER" id="PTHR33573:SF17">
    <property type="entry name" value="CASP-LIKE PROTEIN 4D1"/>
    <property type="match status" value="1"/>
</dbReference>
<feature type="domain" description="Casparian strip membrane protein" evidence="9">
    <location>
        <begin position="8"/>
        <end position="112"/>
    </location>
</feature>
<dbReference type="EMBL" id="VEPZ02001567">
    <property type="protein sequence ID" value="KAE8667770.1"/>
    <property type="molecule type" value="Genomic_DNA"/>
</dbReference>
<comment type="caution">
    <text evidence="10">The sequence shown here is derived from an EMBL/GenBank/DDBJ whole genome shotgun (WGS) entry which is preliminary data.</text>
</comment>
<proteinExistence type="inferred from homology"/>
<keyword evidence="4 8" id="KW-1003">Cell membrane</keyword>
<evidence type="ECO:0000259" key="9">
    <source>
        <dbReference type="Pfam" id="PF04535"/>
    </source>
</evidence>
<evidence type="ECO:0000256" key="4">
    <source>
        <dbReference type="ARBA" id="ARBA00022475"/>
    </source>
</evidence>
<comment type="subcellular location">
    <subcellularLocation>
        <location evidence="1 8">Cell membrane</location>
        <topology evidence="1 8">Multi-pass membrane protein</topology>
    </subcellularLocation>
</comment>
<sequence length="188" mass="20298">MASKKARVIVSLVLRIFTLLFAAACIVVLILDKATDDDGLKVTFKDVITYKYVVATAVVAATYCLLAIALTLYIVSCLYREEAHSWSFLANLIFLWRQGVVAFVLATGVGAGFLTTAEVKRFLNGLLESFGARLKDTPFEGFFDRGYLATALLAAAFLCMSILSILSAPPDNKASGNKAAGKKGFFFG</sequence>
<evidence type="ECO:0000256" key="2">
    <source>
        <dbReference type="ARBA" id="ARBA00007651"/>
    </source>
</evidence>
<dbReference type="AlphaFoldDB" id="A0A6A2XDS0"/>
<evidence type="ECO:0000256" key="7">
    <source>
        <dbReference type="ARBA" id="ARBA00023136"/>
    </source>
</evidence>
<comment type="similarity">
    <text evidence="2 8">Belongs to the Casparian strip membrane proteins (CASP) family.</text>
</comment>
<comment type="subunit">
    <text evidence="3 8">Homodimer and heterodimers.</text>
</comment>
<keyword evidence="7 8" id="KW-0472">Membrane</keyword>
<feature type="transmembrane region" description="Helical" evidence="8">
    <location>
        <begin position="52"/>
        <end position="76"/>
    </location>
</feature>
<reference evidence="10" key="1">
    <citation type="submission" date="2019-09" db="EMBL/GenBank/DDBJ databases">
        <title>Draft genome information of white flower Hibiscus syriacus.</title>
        <authorList>
            <person name="Kim Y.-M."/>
        </authorList>
    </citation>
    <scope>NUCLEOTIDE SEQUENCE [LARGE SCALE GENOMIC DNA]</scope>
    <source>
        <strain evidence="10">YM2019G1</strain>
    </source>
</reference>
<name>A0A6A2XDS0_HIBSY</name>
<feature type="transmembrane region" description="Helical" evidence="8">
    <location>
        <begin position="147"/>
        <end position="168"/>
    </location>
</feature>
<evidence type="ECO:0000256" key="8">
    <source>
        <dbReference type="RuleBase" id="RU361233"/>
    </source>
</evidence>
<gene>
    <name evidence="10" type="ORF">F3Y22_tig00112382pilonHSYRG00123</name>
</gene>
<protein>
    <recommendedName>
        <fullName evidence="8">CASP-like protein</fullName>
    </recommendedName>
</protein>
<evidence type="ECO:0000256" key="6">
    <source>
        <dbReference type="ARBA" id="ARBA00022989"/>
    </source>
</evidence>
<dbReference type="PANTHER" id="PTHR33573">
    <property type="entry name" value="CASP-LIKE PROTEIN 4A4"/>
    <property type="match status" value="1"/>
</dbReference>
<dbReference type="GO" id="GO:0005886">
    <property type="term" value="C:plasma membrane"/>
    <property type="evidence" value="ECO:0007669"/>
    <property type="project" value="UniProtKB-SubCell"/>
</dbReference>
<feature type="transmembrane region" description="Helical" evidence="8">
    <location>
        <begin position="12"/>
        <end position="32"/>
    </location>
</feature>
<dbReference type="Pfam" id="PF04535">
    <property type="entry name" value="CASP_dom"/>
    <property type="match status" value="1"/>
</dbReference>
<evidence type="ECO:0000256" key="1">
    <source>
        <dbReference type="ARBA" id="ARBA00004651"/>
    </source>
</evidence>
<feature type="transmembrane region" description="Helical" evidence="8">
    <location>
        <begin position="88"/>
        <end position="114"/>
    </location>
</feature>
<evidence type="ECO:0000256" key="5">
    <source>
        <dbReference type="ARBA" id="ARBA00022692"/>
    </source>
</evidence>
<organism evidence="10 11">
    <name type="scientific">Hibiscus syriacus</name>
    <name type="common">Rose of Sharon</name>
    <dbReference type="NCBI Taxonomy" id="106335"/>
    <lineage>
        <taxon>Eukaryota</taxon>
        <taxon>Viridiplantae</taxon>
        <taxon>Streptophyta</taxon>
        <taxon>Embryophyta</taxon>
        <taxon>Tracheophyta</taxon>
        <taxon>Spermatophyta</taxon>
        <taxon>Magnoliopsida</taxon>
        <taxon>eudicotyledons</taxon>
        <taxon>Gunneridae</taxon>
        <taxon>Pentapetalae</taxon>
        <taxon>rosids</taxon>
        <taxon>malvids</taxon>
        <taxon>Malvales</taxon>
        <taxon>Malvaceae</taxon>
        <taxon>Malvoideae</taxon>
        <taxon>Hibiscus</taxon>
    </lineage>
</organism>
<evidence type="ECO:0000256" key="3">
    <source>
        <dbReference type="ARBA" id="ARBA00011489"/>
    </source>
</evidence>
<keyword evidence="5 8" id="KW-0812">Transmembrane</keyword>
<keyword evidence="6 8" id="KW-1133">Transmembrane helix</keyword>
<accession>A0A6A2XDS0</accession>
<dbReference type="Proteomes" id="UP000436088">
    <property type="component" value="Unassembled WGS sequence"/>
</dbReference>
<keyword evidence="11" id="KW-1185">Reference proteome</keyword>
<dbReference type="InterPro" id="IPR006702">
    <property type="entry name" value="CASP_dom"/>
</dbReference>
<evidence type="ECO:0000313" key="11">
    <source>
        <dbReference type="Proteomes" id="UP000436088"/>
    </source>
</evidence>